<dbReference type="SMART" id="SM00922">
    <property type="entry name" value="MR_MLE"/>
    <property type="match status" value="1"/>
</dbReference>
<accession>F8JYN1</accession>
<dbReference type="GO" id="GO:0009063">
    <property type="term" value="P:amino acid catabolic process"/>
    <property type="evidence" value="ECO:0007669"/>
    <property type="project" value="InterPro"/>
</dbReference>
<keyword evidence="7" id="KW-1185">Reference proteome</keyword>
<dbReference type="GO" id="GO:0016836">
    <property type="term" value="F:hydro-lyase activity"/>
    <property type="evidence" value="ECO:0007669"/>
    <property type="project" value="TreeGrafter"/>
</dbReference>
<feature type="region of interest" description="Disordered" evidence="4">
    <location>
        <begin position="1"/>
        <end position="26"/>
    </location>
</feature>
<keyword evidence="2" id="KW-0479">Metal-binding</keyword>
<keyword evidence="3" id="KW-0460">Magnesium</keyword>
<dbReference type="EMBL" id="CP003219">
    <property type="protein sequence ID" value="AEW97256.1"/>
    <property type="molecule type" value="Genomic_DNA"/>
</dbReference>
<dbReference type="Pfam" id="PF02746">
    <property type="entry name" value="MR_MLE_N"/>
    <property type="match status" value="1"/>
</dbReference>
<dbReference type="KEGG" id="sct:SCAT_4890"/>
<evidence type="ECO:0000256" key="4">
    <source>
        <dbReference type="SAM" id="MobiDB-lite"/>
    </source>
</evidence>
<name>F8JYN1_STREN</name>
<evidence type="ECO:0000256" key="1">
    <source>
        <dbReference type="ARBA" id="ARBA00001946"/>
    </source>
</evidence>
<dbReference type="InterPro" id="IPR018110">
    <property type="entry name" value="Mandel_Rmase/mucon_lact_enz_CS"/>
</dbReference>
<evidence type="ECO:0000259" key="5">
    <source>
        <dbReference type="SMART" id="SM00922"/>
    </source>
</evidence>
<feature type="domain" description="Mandelate racemase/muconate lactonizing enzyme C-terminal" evidence="5">
    <location>
        <begin position="161"/>
        <end position="262"/>
    </location>
</feature>
<sequence>MRGTDGGGGAGRVRRVDGRLWPEPDGGPVVERLEASAYAVPTDSPAGDTTSVVLVRAYSGEVSGLGWTYAPGTTSAVVHELLAGEVIGRGALEVPAAHEAMCRAVRDAGRPGLVACALSAVDLALWDLKARLLGLPLATLLGSAVAEVPVYGSGGFTTYPDVRLATQLEGWVRGHGIGRVKIQIGQDRGGDPARDLARARHAREMIGSGAELFVDAGGAYARKQAVRVGRVLADYGVSWFEEPVPADDLAGLRVVRDALDCDVAAGEYGYDLPYFARLTQAGAVDCLQVDVTRCGGVTEWLRAAALARAHCLDVSGHRAPHAHAHVAAAVPNARHLEWFHDHVRVESLFFDGVLDPTGGTVTPGASGEPGLGLTLKEADVARYRVV</sequence>
<proteinExistence type="predicted"/>
<dbReference type="AlphaFoldDB" id="F8JYN1"/>
<dbReference type="SFLD" id="SFLDG00179">
    <property type="entry name" value="mandelate_racemase"/>
    <property type="match status" value="1"/>
</dbReference>
<evidence type="ECO:0000313" key="7">
    <source>
        <dbReference type="Proteomes" id="UP000007842"/>
    </source>
</evidence>
<dbReference type="RefSeq" id="WP_014145594.1">
    <property type="nucleotide sequence ID" value="NC_016111.1"/>
</dbReference>
<dbReference type="InterPro" id="IPR046945">
    <property type="entry name" value="RHMD-like"/>
</dbReference>
<gene>
    <name evidence="6" type="ordered locus">SCATT_48850</name>
</gene>
<dbReference type="GO" id="GO:0000287">
    <property type="term" value="F:magnesium ion binding"/>
    <property type="evidence" value="ECO:0007669"/>
    <property type="project" value="TreeGrafter"/>
</dbReference>
<dbReference type="GO" id="GO:0016052">
    <property type="term" value="P:carbohydrate catabolic process"/>
    <property type="evidence" value="ECO:0007669"/>
    <property type="project" value="TreeGrafter"/>
</dbReference>
<dbReference type="InterPro" id="IPR013342">
    <property type="entry name" value="Mandelate_racemase_C"/>
</dbReference>
<evidence type="ECO:0000313" key="6">
    <source>
        <dbReference type="EMBL" id="AEW97256.1"/>
    </source>
</evidence>
<dbReference type="InterPro" id="IPR036849">
    <property type="entry name" value="Enolase-like_C_sf"/>
</dbReference>
<dbReference type="InterPro" id="IPR029065">
    <property type="entry name" value="Enolase_C-like"/>
</dbReference>
<dbReference type="PROSITE" id="PS00908">
    <property type="entry name" value="MR_MLE_1"/>
    <property type="match status" value="1"/>
</dbReference>
<reference evidence="7" key="1">
    <citation type="submission" date="2011-12" db="EMBL/GenBank/DDBJ databases">
        <title>Complete genome sequence of Streptomyces cattleya strain DSM 46488.</title>
        <authorList>
            <person name="Ou H.-Y."/>
            <person name="Li P."/>
            <person name="Zhao C."/>
            <person name="O'Hagan D."/>
            <person name="Deng Z."/>
        </authorList>
    </citation>
    <scope>NUCLEOTIDE SEQUENCE [LARGE SCALE GENOMIC DNA]</scope>
    <source>
        <strain evidence="7">ATCC 35852 / DSM 46488 / JCM 4925 / NBRC 14057 / NRRL 8057</strain>
    </source>
</reference>
<dbReference type="Proteomes" id="UP000007842">
    <property type="component" value="Chromosome"/>
</dbReference>
<dbReference type="PANTHER" id="PTHR13794:SF58">
    <property type="entry name" value="MITOCHONDRIAL ENOLASE SUPERFAMILY MEMBER 1"/>
    <property type="match status" value="1"/>
</dbReference>
<comment type="cofactor">
    <cofactor evidence="1">
        <name>Mg(2+)</name>
        <dbReference type="ChEBI" id="CHEBI:18420"/>
    </cofactor>
</comment>
<dbReference type="eggNOG" id="COG4948">
    <property type="taxonomic scope" value="Bacteria"/>
</dbReference>
<dbReference type="PATRIC" id="fig|1003195.11.peg.6319"/>
<dbReference type="SFLD" id="SFLDS00001">
    <property type="entry name" value="Enolase"/>
    <property type="match status" value="1"/>
</dbReference>
<dbReference type="InterPro" id="IPR029017">
    <property type="entry name" value="Enolase-like_N"/>
</dbReference>
<dbReference type="SUPFAM" id="SSF51604">
    <property type="entry name" value="Enolase C-terminal domain-like"/>
    <property type="match status" value="1"/>
</dbReference>
<evidence type="ECO:0000256" key="2">
    <source>
        <dbReference type="ARBA" id="ARBA00022723"/>
    </source>
</evidence>
<dbReference type="PANTHER" id="PTHR13794">
    <property type="entry name" value="ENOLASE SUPERFAMILY, MANDELATE RACEMASE"/>
    <property type="match status" value="1"/>
</dbReference>
<dbReference type="OrthoDB" id="9796450at2"/>
<organism evidence="6 7">
    <name type="scientific">Streptantibioticus cattleyicolor (strain ATCC 35852 / DSM 46488 / JCM 4925 / NBRC 14057 / NRRL 8057)</name>
    <name type="common">Streptomyces cattleya</name>
    <dbReference type="NCBI Taxonomy" id="1003195"/>
    <lineage>
        <taxon>Bacteria</taxon>
        <taxon>Bacillati</taxon>
        <taxon>Actinomycetota</taxon>
        <taxon>Actinomycetes</taxon>
        <taxon>Kitasatosporales</taxon>
        <taxon>Streptomycetaceae</taxon>
        <taxon>Streptantibioticus</taxon>
    </lineage>
</organism>
<dbReference type="STRING" id="1003195.SCATT_48850"/>
<dbReference type="SUPFAM" id="SSF54826">
    <property type="entry name" value="Enolase N-terminal domain-like"/>
    <property type="match status" value="1"/>
</dbReference>
<dbReference type="KEGG" id="scy:SCATT_48850"/>
<protein>
    <submittedName>
        <fullName evidence="6">Mandalate racemase</fullName>
    </submittedName>
</protein>
<evidence type="ECO:0000256" key="3">
    <source>
        <dbReference type="ARBA" id="ARBA00022842"/>
    </source>
</evidence>
<dbReference type="Gene3D" id="3.20.20.120">
    <property type="entry name" value="Enolase-like C-terminal domain"/>
    <property type="match status" value="1"/>
</dbReference>
<accession>G8WXV6</accession>
<dbReference type="Gene3D" id="3.30.390.10">
    <property type="entry name" value="Enolase-like, N-terminal domain"/>
    <property type="match status" value="1"/>
</dbReference>
<dbReference type="Pfam" id="PF13378">
    <property type="entry name" value="MR_MLE_C"/>
    <property type="match status" value="1"/>
</dbReference>
<dbReference type="InterPro" id="IPR013341">
    <property type="entry name" value="Mandelate_racemase_N_dom"/>
</dbReference>
<dbReference type="HOGENOM" id="CLU_030273_3_1_11"/>
<feature type="compositionally biased region" description="Gly residues" evidence="4">
    <location>
        <begin position="1"/>
        <end position="11"/>
    </location>
</feature>